<reference evidence="6 7" key="1">
    <citation type="submission" date="2018-08" db="EMBL/GenBank/DDBJ databases">
        <title>A genome reference for cultivated species of the human gut microbiota.</title>
        <authorList>
            <person name="Zou Y."/>
            <person name="Xue W."/>
            <person name="Luo G."/>
        </authorList>
    </citation>
    <scope>NUCLEOTIDE SEQUENCE [LARGE SCALE GENOMIC DNA]</scope>
    <source>
        <strain evidence="5 6">AM16-50</strain>
        <strain evidence="4 8">AM34-17</strain>
        <strain evidence="3 7">AM50-15</strain>
    </source>
</reference>
<dbReference type="Proteomes" id="UP000283732">
    <property type="component" value="Unassembled WGS sequence"/>
</dbReference>
<comment type="caution">
    <text evidence="5">The sequence shown here is derived from an EMBL/GenBank/DDBJ whole genome shotgun (WGS) entry which is preliminary data.</text>
</comment>
<dbReference type="Proteomes" id="UP000437446">
    <property type="component" value="Unassembled WGS sequence"/>
</dbReference>
<dbReference type="RefSeq" id="WP_022322312.1">
    <property type="nucleotide sequence ID" value="NZ_JADNHS010000007.1"/>
</dbReference>
<evidence type="ECO:0000313" key="6">
    <source>
        <dbReference type="Proteomes" id="UP000283732"/>
    </source>
</evidence>
<reference evidence="2 9" key="2">
    <citation type="journal article" date="2019" name="Nat. Med.">
        <title>A library of human gut bacterial isolates paired with longitudinal multiomics data enables mechanistic microbiome research.</title>
        <authorList>
            <person name="Poyet M."/>
            <person name="Groussin M."/>
            <person name="Gibbons S.M."/>
            <person name="Avila-Pacheco J."/>
            <person name="Jiang X."/>
            <person name="Kearney S.M."/>
            <person name="Perrotta A.R."/>
            <person name="Berdy B."/>
            <person name="Zhao S."/>
            <person name="Lieberman T.D."/>
            <person name="Swanson P.K."/>
            <person name="Smith M."/>
            <person name="Roesemann S."/>
            <person name="Alexander J.E."/>
            <person name="Rich S.A."/>
            <person name="Livny J."/>
            <person name="Vlamakis H."/>
            <person name="Clish C."/>
            <person name="Bullock K."/>
            <person name="Deik A."/>
            <person name="Scott J."/>
            <person name="Pierce K.A."/>
            <person name="Xavier R.J."/>
            <person name="Alm E.J."/>
        </authorList>
    </citation>
    <scope>NUCLEOTIDE SEQUENCE [LARGE SCALE GENOMIC DNA]</scope>
    <source>
        <strain evidence="2 9">BIOML-A25</strain>
    </source>
</reference>
<feature type="transmembrane region" description="Helical" evidence="1">
    <location>
        <begin position="38"/>
        <end position="67"/>
    </location>
</feature>
<dbReference type="EMBL" id="QRKC01000004">
    <property type="protein sequence ID" value="RHH77261.1"/>
    <property type="molecule type" value="Genomic_DNA"/>
</dbReference>
<evidence type="ECO:0000313" key="2">
    <source>
        <dbReference type="EMBL" id="MTU30600.1"/>
    </source>
</evidence>
<feature type="transmembrane region" description="Helical" evidence="1">
    <location>
        <begin position="73"/>
        <end position="94"/>
    </location>
</feature>
<evidence type="ECO:0000313" key="8">
    <source>
        <dbReference type="Proteomes" id="UP000286260"/>
    </source>
</evidence>
<dbReference type="Proteomes" id="UP000285173">
    <property type="component" value="Unassembled WGS sequence"/>
</dbReference>
<gene>
    <name evidence="5" type="ORF">DW191_10990</name>
    <name evidence="4" type="ORF">DW828_08795</name>
    <name evidence="3" type="ORF">DW986_07775</name>
    <name evidence="2" type="ORF">GMD66_15535</name>
</gene>
<sequence>MEKDAGEIFRELKKDLSAYVELKLELLKLNTYERTGKVIAVLSYGVILLFLAFFAILFIFLALGFFLGDLFGSVGSGFGVVAVLYLLLIGIIVMNKGRISNKVLNVVISALTTNDDKTNATDNEQSATDTTGETDF</sequence>
<evidence type="ECO:0000313" key="9">
    <source>
        <dbReference type="Proteomes" id="UP000437446"/>
    </source>
</evidence>
<evidence type="ECO:0000313" key="7">
    <source>
        <dbReference type="Proteomes" id="UP000285173"/>
    </source>
</evidence>
<dbReference type="Pfam" id="PF07332">
    <property type="entry name" value="Phage_holin_3_6"/>
    <property type="match status" value="1"/>
</dbReference>
<organism evidence="5 6">
    <name type="scientific">Parabacteroides merdae</name>
    <dbReference type="NCBI Taxonomy" id="46503"/>
    <lineage>
        <taxon>Bacteria</taxon>
        <taxon>Pseudomonadati</taxon>
        <taxon>Bacteroidota</taxon>
        <taxon>Bacteroidia</taxon>
        <taxon>Bacteroidales</taxon>
        <taxon>Tannerellaceae</taxon>
        <taxon>Parabacteroides</taxon>
    </lineage>
</organism>
<evidence type="ECO:0008006" key="10">
    <source>
        <dbReference type="Google" id="ProtNLM"/>
    </source>
</evidence>
<dbReference type="EMBL" id="WNCR01000009">
    <property type="protein sequence ID" value="MTU30600.1"/>
    <property type="molecule type" value="Genomic_DNA"/>
</dbReference>
<keyword evidence="1" id="KW-0812">Transmembrane</keyword>
<dbReference type="Proteomes" id="UP000286260">
    <property type="component" value="Unassembled WGS sequence"/>
</dbReference>
<evidence type="ECO:0000313" key="5">
    <source>
        <dbReference type="EMBL" id="RHH77261.1"/>
    </source>
</evidence>
<protein>
    <recommendedName>
        <fullName evidence="10">Phage holin family protein</fullName>
    </recommendedName>
</protein>
<accession>A0A3R6I438</accession>
<evidence type="ECO:0000256" key="1">
    <source>
        <dbReference type="SAM" id="Phobius"/>
    </source>
</evidence>
<keyword evidence="1" id="KW-0472">Membrane</keyword>
<dbReference type="EMBL" id="QSEF01000009">
    <property type="protein sequence ID" value="RGZ48857.1"/>
    <property type="molecule type" value="Genomic_DNA"/>
</dbReference>
<name>A0A3R6I438_9BACT</name>
<dbReference type="AlphaFoldDB" id="A0A3R6I438"/>
<dbReference type="EMBL" id="QSII01000010">
    <property type="protein sequence ID" value="RHC85808.1"/>
    <property type="molecule type" value="Genomic_DNA"/>
</dbReference>
<dbReference type="InterPro" id="IPR009937">
    <property type="entry name" value="Phage_holin_3_6"/>
</dbReference>
<evidence type="ECO:0000313" key="4">
    <source>
        <dbReference type="EMBL" id="RHC85808.1"/>
    </source>
</evidence>
<evidence type="ECO:0000313" key="3">
    <source>
        <dbReference type="EMBL" id="RGZ48857.1"/>
    </source>
</evidence>
<keyword evidence="1" id="KW-1133">Transmembrane helix</keyword>
<proteinExistence type="predicted"/>